<feature type="transmembrane region" description="Helical" evidence="5">
    <location>
        <begin position="56"/>
        <end position="72"/>
    </location>
</feature>
<feature type="transmembrane region" description="Helical" evidence="5">
    <location>
        <begin position="275"/>
        <end position="294"/>
    </location>
</feature>
<feature type="transmembrane region" description="Helical" evidence="5">
    <location>
        <begin position="300"/>
        <end position="323"/>
    </location>
</feature>
<gene>
    <name evidence="7" type="ORF">KDU71_12200</name>
</gene>
<dbReference type="RefSeq" id="WP_212191325.1">
    <property type="nucleotide sequence ID" value="NZ_JAGTAR010000017.1"/>
</dbReference>
<feature type="transmembrane region" description="Helical" evidence="5">
    <location>
        <begin position="184"/>
        <end position="208"/>
    </location>
</feature>
<dbReference type="GO" id="GO:0015297">
    <property type="term" value="F:antiporter activity"/>
    <property type="evidence" value="ECO:0007669"/>
    <property type="project" value="InterPro"/>
</dbReference>
<feature type="transmembrane region" description="Helical" evidence="5">
    <location>
        <begin position="111"/>
        <end position="130"/>
    </location>
</feature>
<feature type="transmembrane region" description="Helical" evidence="5">
    <location>
        <begin position="84"/>
        <end position="105"/>
    </location>
</feature>
<comment type="subcellular location">
    <subcellularLocation>
        <location evidence="1">Membrane</location>
        <topology evidence="1">Multi-pass membrane protein</topology>
    </subcellularLocation>
</comment>
<dbReference type="InterPro" id="IPR051843">
    <property type="entry name" value="CPA1_transporter"/>
</dbReference>
<accession>A0A941IYB7</accession>
<dbReference type="InterPro" id="IPR006153">
    <property type="entry name" value="Cation/H_exchanger_TM"/>
</dbReference>
<dbReference type="AlphaFoldDB" id="A0A941IYB7"/>
<evidence type="ECO:0000256" key="1">
    <source>
        <dbReference type="ARBA" id="ARBA00004141"/>
    </source>
</evidence>
<dbReference type="PANTHER" id="PTHR31102">
    <property type="match status" value="1"/>
</dbReference>
<protein>
    <submittedName>
        <fullName evidence="7">Cation:proton antiporter</fullName>
    </submittedName>
</protein>
<sequence length="407" mass="43359">MLLNIALIVTLALVLYYLFSLVKLPGILGLIVAGIIVGPSVLDVVDPEVSTILKELKTAALIVILIRAGLGINRKTLHKVGRPAINMSFIPGVIEGSMVMVAAHFLFDFTWIEGGILGFIIAAVSPAVVVPTMLDLKEKGFGNKKEVPTLVLAGASVDDVFAITIFSVFIGLAAGTSIDIGHLIWSVPAGIVLGALLGLVLGWGLVWFFKKFHIRDTKKVIIFMIVAVVFYELSEMEAVKLVIPLAGLLGIMAIGFIILEQYGKLAKRLASKFNKVWVLSEILLFVYIGTEVQIKQLDVSIVGVGLLILVLGLMARSFGVWLSLLGSDLNSKEKLFCVIAYWPKATVQAAIGAVPLSLIEAGKLGSVSVETGQVILAIAVLSIITTAPVGAIGIKLFGPKLLGKDNE</sequence>
<feature type="transmembrane region" description="Helical" evidence="5">
    <location>
        <begin position="374"/>
        <end position="397"/>
    </location>
</feature>
<dbReference type="GO" id="GO:0016020">
    <property type="term" value="C:membrane"/>
    <property type="evidence" value="ECO:0007669"/>
    <property type="project" value="UniProtKB-SubCell"/>
</dbReference>
<dbReference type="Proteomes" id="UP000679220">
    <property type="component" value="Unassembled WGS sequence"/>
</dbReference>
<dbReference type="PANTHER" id="PTHR31102:SF1">
    <property type="entry name" value="CATION_H+ EXCHANGER DOMAIN-CONTAINING PROTEIN"/>
    <property type="match status" value="1"/>
</dbReference>
<dbReference type="InterPro" id="IPR038770">
    <property type="entry name" value="Na+/solute_symporter_sf"/>
</dbReference>
<evidence type="ECO:0000313" key="8">
    <source>
        <dbReference type="Proteomes" id="UP000679220"/>
    </source>
</evidence>
<feature type="transmembrane region" description="Helical" evidence="5">
    <location>
        <begin position="335"/>
        <end position="354"/>
    </location>
</feature>
<proteinExistence type="predicted"/>
<feature type="transmembrane region" description="Helical" evidence="5">
    <location>
        <begin position="7"/>
        <end position="36"/>
    </location>
</feature>
<dbReference type="Pfam" id="PF00999">
    <property type="entry name" value="Na_H_Exchanger"/>
    <property type="match status" value="1"/>
</dbReference>
<comment type="caution">
    <text evidence="7">The sequence shown here is derived from an EMBL/GenBank/DDBJ whole genome shotgun (WGS) entry which is preliminary data.</text>
</comment>
<name>A0A941IYB7_9BACT</name>
<keyword evidence="2 5" id="KW-0812">Transmembrane</keyword>
<keyword evidence="8" id="KW-1185">Reference proteome</keyword>
<reference evidence="7" key="2">
    <citation type="submission" date="2021-04" db="EMBL/GenBank/DDBJ databases">
        <authorList>
            <person name="Zhang T."/>
            <person name="Zhang Y."/>
            <person name="Lu D."/>
            <person name="Zuo D."/>
            <person name="Du Z."/>
        </authorList>
    </citation>
    <scope>NUCLEOTIDE SEQUENCE</scope>
    <source>
        <strain evidence="7">JR1</strain>
    </source>
</reference>
<reference evidence="7" key="1">
    <citation type="journal article" date="2018" name="Int. J. Syst. Evol. Microbiol.">
        <title>Carboxylicivirga sediminis sp. nov., isolated from coastal sediment.</title>
        <authorList>
            <person name="Wang F.Q."/>
            <person name="Ren L.H."/>
            <person name="Zou R.J."/>
            <person name="Sun Y.Z."/>
            <person name="Liu X.J."/>
            <person name="Jiang F."/>
            <person name="Liu L.J."/>
        </authorList>
    </citation>
    <scope>NUCLEOTIDE SEQUENCE</scope>
    <source>
        <strain evidence="7">JR1</strain>
    </source>
</reference>
<keyword evidence="3 5" id="KW-1133">Transmembrane helix</keyword>
<evidence type="ECO:0000313" key="7">
    <source>
        <dbReference type="EMBL" id="MBR8536324.1"/>
    </source>
</evidence>
<evidence type="ECO:0000256" key="4">
    <source>
        <dbReference type="ARBA" id="ARBA00023136"/>
    </source>
</evidence>
<dbReference type="GO" id="GO:1902600">
    <property type="term" value="P:proton transmembrane transport"/>
    <property type="evidence" value="ECO:0007669"/>
    <property type="project" value="InterPro"/>
</dbReference>
<feature type="transmembrane region" description="Helical" evidence="5">
    <location>
        <begin position="150"/>
        <end position="172"/>
    </location>
</feature>
<feature type="domain" description="Cation/H+ exchanger transmembrane" evidence="6">
    <location>
        <begin position="10"/>
        <end position="393"/>
    </location>
</feature>
<feature type="transmembrane region" description="Helical" evidence="5">
    <location>
        <begin position="242"/>
        <end position="263"/>
    </location>
</feature>
<dbReference type="EMBL" id="JAGTAR010000017">
    <property type="protein sequence ID" value="MBR8536324.1"/>
    <property type="molecule type" value="Genomic_DNA"/>
</dbReference>
<evidence type="ECO:0000256" key="5">
    <source>
        <dbReference type="SAM" id="Phobius"/>
    </source>
</evidence>
<keyword evidence="4 5" id="KW-0472">Membrane</keyword>
<evidence type="ECO:0000256" key="3">
    <source>
        <dbReference type="ARBA" id="ARBA00022989"/>
    </source>
</evidence>
<feature type="transmembrane region" description="Helical" evidence="5">
    <location>
        <begin position="220"/>
        <end position="236"/>
    </location>
</feature>
<organism evidence="7 8">
    <name type="scientific">Carboxylicivirga sediminis</name>
    <dbReference type="NCBI Taxonomy" id="2006564"/>
    <lineage>
        <taxon>Bacteria</taxon>
        <taxon>Pseudomonadati</taxon>
        <taxon>Bacteroidota</taxon>
        <taxon>Bacteroidia</taxon>
        <taxon>Marinilabiliales</taxon>
        <taxon>Marinilabiliaceae</taxon>
        <taxon>Carboxylicivirga</taxon>
    </lineage>
</organism>
<evidence type="ECO:0000259" key="6">
    <source>
        <dbReference type="Pfam" id="PF00999"/>
    </source>
</evidence>
<dbReference type="Gene3D" id="1.20.1530.20">
    <property type="match status" value="1"/>
</dbReference>
<evidence type="ECO:0000256" key="2">
    <source>
        <dbReference type="ARBA" id="ARBA00022692"/>
    </source>
</evidence>